<dbReference type="AlphaFoldDB" id="A0A6F9DIC7"/>
<accession>A0A6F9DIC7</accession>
<evidence type="ECO:0000256" key="1">
    <source>
        <dbReference type="SAM" id="MobiDB-lite"/>
    </source>
</evidence>
<sequence length="147" mass="16545">MTFWTKKAAAVFCVLFMYSLCVKADDMQSLTEAIDIGTSKEFDKMYNGKGASVQQMLDLFHKRSHIEKDYINKVFLEAADVNSIDELGAIQLDTSGAVDFINKIIKHFQKNPNAGQIREPIIVGEDSPASETNDEFEDNLTTQKEEL</sequence>
<dbReference type="EMBL" id="LR786851">
    <property type="protein sequence ID" value="CAB3262713.1"/>
    <property type="molecule type" value="mRNA"/>
</dbReference>
<keyword evidence="2" id="KW-0732">Signal</keyword>
<evidence type="ECO:0000256" key="2">
    <source>
        <dbReference type="SAM" id="SignalP"/>
    </source>
</evidence>
<protein>
    <submittedName>
        <fullName evidence="3">Uncharacterized protein LOC100182200</fullName>
    </submittedName>
</protein>
<reference evidence="3" key="1">
    <citation type="submission" date="2020-04" db="EMBL/GenBank/DDBJ databases">
        <authorList>
            <person name="Neveu A P."/>
        </authorList>
    </citation>
    <scope>NUCLEOTIDE SEQUENCE</scope>
    <source>
        <tissue evidence="3">Whole embryo</tissue>
    </source>
</reference>
<evidence type="ECO:0000313" key="3">
    <source>
        <dbReference type="EMBL" id="CAB3262713.1"/>
    </source>
</evidence>
<proteinExistence type="evidence at transcript level"/>
<organism evidence="3">
    <name type="scientific">Phallusia mammillata</name>
    <dbReference type="NCBI Taxonomy" id="59560"/>
    <lineage>
        <taxon>Eukaryota</taxon>
        <taxon>Metazoa</taxon>
        <taxon>Chordata</taxon>
        <taxon>Tunicata</taxon>
        <taxon>Ascidiacea</taxon>
        <taxon>Phlebobranchia</taxon>
        <taxon>Ascidiidae</taxon>
        <taxon>Phallusia</taxon>
    </lineage>
</organism>
<feature type="region of interest" description="Disordered" evidence="1">
    <location>
        <begin position="125"/>
        <end position="147"/>
    </location>
</feature>
<feature type="chain" id="PRO_5026296462" evidence="2">
    <location>
        <begin position="25"/>
        <end position="147"/>
    </location>
</feature>
<gene>
    <name evidence="3" type="primary">LOC100182200</name>
</gene>
<feature type="signal peptide" evidence="2">
    <location>
        <begin position="1"/>
        <end position="24"/>
    </location>
</feature>
<name>A0A6F9DIC7_9ASCI</name>